<dbReference type="Proteomes" id="UP000663887">
    <property type="component" value="Unassembled WGS sequence"/>
</dbReference>
<evidence type="ECO:0000313" key="8">
    <source>
        <dbReference type="Proteomes" id="UP000663887"/>
    </source>
</evidence>
<dbReference type="InterPro" id="IPR017452">
    <property type="entry name" value="GPCR_Rhodpsn_7TM"/>
</dbReference>
<evidence type="ECO:0000313" key="7">
    <source>
        <dbReference type="EMBL" id="CAF2161890.1"/>
    </source>
</evidence>
<reference evidence="7" key="1">
    <citation type="submission" date="2021-02" db="EMBL/GenBank/DDBJ databases">
        <authorList>
            <person name="Nowell W R."/>
        </authorList>
    </citation>
    <scope>NUCLEOTIDE SEQUENCE</scope>
</reference>
<feature type="transmembrane region" description="Helical" evidence="5">
    <location>
        <begin position="236"/>
        <end position="258"/>
    </location>
</feature>
<protein>
    <recommendedName>
        <fullName evidence="6">G-protein coupled receptors family 1 profile domain-containing protein</fullName>
    </recommendedName>
</protein>
<evidence type="ECO:0000256" key="5">
    <source>
        <dbReference type="SAM" id="Phobius"/>
    </source>
</evidence>
<dbReference type="SUPFAM" id="SSF81321">
    <property type="entry name" value="Family A G protein-coupled receptor-like"/>
    <property type="match status" value="1"/>
</dbReference>
<keyword evidence="3 5" id="KW-1133">Transmembrane helix</keyword>
<sequence>MSTSSIPQFTILAQQVTIYLGLFILVIDFFGGILNIIVFLSPQTFRQNSCSFYLTAMSFVNITYLTNSLPTHVFIFGFGIDLTGSALFYCKIRFFLIELWLLTSFTCMCFATVDQFLATSFSPFWHRWNHAKVTRCIVIGTILFWILHGIPFVIYYDLIPSPLNINQTICAETNITFQQYVTCGYICILMGALPLIVMVLFGLLAYYNVRNLSYRTVPLVRHELVKQLTQMVLIQVIHNVFVLTPFVILTLIVVTYQYNEPISSFQMLAIDIHNFHFAVSRQDISYYIYFYFNSYMFESILYIHVCIKTISSTVYSCIL</sequence>
<evidence type="ECO:0000256" key="3">
    <source>
        <dbReference type="ARBA" id="ARBA00022989"/>
    </source>
</evidence>
<accession>A0A816YQI9</accession>
<dbReference type="EMBL" id="CAJNRG010015102">
    <property type="protein sequence ID" value="CAF2161890.1"/>
    <property type="molecule type" value="Genomic_DNA"/>
</dbReference>
<dbReference type="AlphaFoldDB" id="A0A816YQI9"/>
<keyword evidence="2 5" id="KW-0812">Transmembrane</keyword>
<proteinExistence type="predicted"/>
<dbReference type="PROSITE" id="PS50262">
    <property type="entry name" value="G_PROTEIN_RECEP_F1_2"/>
    <property type="match status" value="1"/>
</dbReference>
<evidence type="ECO:0000259" key="6">
    <source>
        <dbReference type="PROSITE" id="PS50262"/>
    </source>
</evidence>
<dbReference type="GO" id="GO:0016020">
    <property type="term" value="C:membrane"/>
    <property type="evidence" value="ECO:0007669"/>
    <property type="project" value="UniProtKB-SubCell"/>
</dbReference>
<organism evidence="7 8">
    <name type="scientific">Rotaria magnacalcarata</name>
    <dbReference type="NCBI Taxonomy" id="392030"/>
    <lineage>
        <taxon>Eukaryota</taxon>
        <taxon>Metazoa</taxon>
        <taxon>Spiralia</taxon>
        <taxon>Gnathifera</taxon>
        <taxon>Rotifera</taxon>
        <taxon>Eurotatoria</taxon>
        <taxon>Bdelloidea</taxon>
        <taxon>Philodinida</taxon>
        <taxon>Philodinidae</taxon>
        <taxon>Rotaria</taxon>
    </lineage>
</organism>
<comment type="caution">
    <text evidence="7">The sequence shown here is derived from an EMBL/GenBank/DDBJ whole genome shotgun (WGS) entry which is preliminary data.</text>
</comment>
<feature type="transmembrane region" description="Helical" evidence="5">
    <location>
        <begin position="16"/>
        <end position="38"/>
    </location>
</feature>
<dbReference type="Gene3D" id="1.20.1070.10">
    <property type="entry name" value="Rhodopsin 7-helix transmembrane proteins"/>
    <property type="match status" value="1"/>
</dbReference>
<evidence type="ECO:0000256" key="4">
    <source>
        <dbReference type="ARBA" id="ARBA00023136"/>
    </source>
</evidence>
<feature type="transmembrane region" description="Helical" evidence="5">
    <location>
        <begin position="180"/>
        <end position="207"/>
    </location>
</feature>
<evidence type="ECO:0000256" key="2">
    <source>
        <dbReference type="ARBA" id="ARBA00022692"/>
    </source>
</evidence>
<feature type="transmembrane region" description="Helical" evidence="5">
    <location>
        <begin position="99"/>
        <end position="117"/>
    </location>
</feature>
<feature type="domain" description="G-protein coupled receptors family 1 profile" evidence="6">
    <location>
        <begin position="31"/>
        <end position="289"/>
    </location>
</feature>
<gene>
    <name evidence="7" type="ORF">XDN619_LOCUS30518</name>
</gene>
<evidence type="ECO:0000256" key="1">
    <source>
        <dbReference type="ARBA" id="ARBA00004370"/>
    </source>
</evidence>
<comment type="subcellular location">
    <subcellularLocation>
        <location evidence="1">Membrane</location>
    </subcellularLocation>
</comment>
<feature type="transmembrane region" description="Helical" evidence="5">
    <location>
        <begin position="137"/>
        <end position="159"/>
    </location>
</feature>
<name>A0A816YQI9_9BILA</name>
<keyword evidence="4 5" id="KW-0472">Membrane</keyword>